<keyword evidence="5" id="KW-0131">Cell cycle</keyword>
<comment type="caution">
    <text evidence="8">The sequence shown here is derived from an EMBL/GenBank/DDBJ whole genome shotgun (WGS) entry which is preliminary data.</text>
</comment>
<dbReference type="GO" id="GO:0006511">
    <property type="term" value="P:ubiquitin-dependent protein catabolic process"/>
    <property type="evidence" value="ECO:0007669"/>
    <property type="project" value="InterPro"/>
</dbReference>
<dbReference type="STRING" id="40998.A0A2P7Z2P4"/>
<dbReference type="PANTHER" id="PTHR45957:SF1">
    <property type="entry name" value="ANAPHASE-PROMOTING COMPLEX SUBUNIT 2"/>
    <property type="match status" value="1"/>
</dbReference>
<dbReference type="SUPFAM" id="SSF75632">
    <property type="entry name" value="Cullin homology domain"/>
    <property type="match status" value="1"/>
</dbReference>
<dbReference type="InterPro" id="IPR059120">
    <property type="entry name" value="Cullin-like_AB"/>
</dbReference>
<dbReference type="InterPro" id="IPR016158">
    <property type="entry name" value="Cullin_homology"/>
</dbReference>
<dbReference type="Pfam" id="PF25773">
    <property type="entry name" value="TPR_ANAPC2"/>
    <property type="match status" value="1"/>
</dbReference>
<dbReference type="InterPro" id="IPR036388">
    <property type="entry name" value="WH-like_DNA-bd_sf"/>
</dbReference>
<dbReference type="GO" id="GO:0005680">
    <property type="term" value="C:anaphase-promoting complex"/>
    <property type="evidence" value="ECO:0007669"/>
    <property type="project" value="TreeGrafter"/>
</dbReference>
<evidence type="ECO:0000256" key="6">
    <source>
        <dbReference type="PROSITE-ProRule" id="PRU00330"/>
    </source>
</evidence>
<evidence type="ECO:0000313" key="8">
    <source>
        <dbReference type="EMBL" id="PSK42473.1"/>
    </source>
</evidence>
<evidence type="ECO:0000256" key="5">
    <source>
        <dbReference type="ARBA" id="ARBA00023306"/>
    </source>
</evidence>
<dbReference type="InterPro" id="IPR057975">
    <property type="entry name" value="TPR_ANAPC2"/>
</dbReference>
<evidence type="ECO:0000256" key="4">
    <source>
        <dbReference type="ARBA" id="ARBA00022786"/>
    </source>
</evidence>
<dbReference type="GO" id="GO:0007091">
    <property type="term" value="P:metaphase/anaphase transition of mitotic cell cycle"/>
    <property type="evidence" value="ECO:0007669"/>
    <property type="project" value="TreeGrafter"/>
</dbReference>
<dbReference type="Proteomes" id="UP000243723">
    <property type="component" value="Unassembled WGS sequence"/>
</dbReference>
<protein>
    <recommendedName>
        <fullName evidence="1">Anaphase-promoting complex subunit 2</fullName>
    </recommendedName>
</protein>
<dbReference type="GO" id="GO:0070979">
    <property type="term" value="P:protein K11-linked ubiquitination"/>
    <property type="evidence" value="ECO:0007669"/>
    <property type="project" value="TreeGrafter"/>
</dbReference>
<dbReference type="SUPFAM" id="SSF46785">
    <property type="entry name" value="Winged helix' DNA-binding domain"/>
    <property type="match status" value="1"/>
</dbReference>
<dbReference type="InterPro" id="IPR044554">
    <property type="entry name" value="ANAPC2"/>
</dbReference>
<dbReference type="EMBL" id="NHZQ01000335">
    <property type="protein sequence ID" value="PSK42473.1"/>
    <property type="molecule type" value="Genomic_DNA"/>
</dbReference>
<dbReference type="OrthoDB" id="5581181at2759"/>
<reference evidence="8 9" key="1">
    <citation type="submission" date="2017-05" db="EMBL/GenBank/DDBJ databases">
        <title>Draft genome sequence of Elsinoe australis.</title>
        <authorList>
            <person name="Cheng Q."/>
        </authorList>
    </citation>
    <scope>NUCLEOTIDE SEQUENCE [LARGE SCALE GENOMIC DNA]</scope>
    <source>
        <strain evidence="8 9">NL1</strain>
    </source>
</reference>
<name>A0A2P7Z2P4_9PEZI</name>
<keyword evidence="3" id="KW-0498">Mitosis</keyword>
<dbReference type="InterPro" id="IPR036390">
    <property type="entry name" value="WH_DNA-bd_sf"/>
</dbReference>
<keyword evidence="9" id="KW-1185">Reference proteome</keyword>
<comment type="similarity">
    <text evidence="6">Belongs to the cullin family.</text>
</comment>
<proteinExistence type="inferred from homology"/>
<organism evidence="8 9">
    <name type="scientific">Elsinoe australis</name>
    <dbReference type="NCBI Taxonomy" id="40998"/>
    <lineage>
        <taxon>Eukaryota</taxon>
        <taxon>Fungi</taxon>
        <taxon>Dikarya</taxon>
        <taxon>Ascomycota</taxon>
        <taxon>Pezizomycotina</taxon>
        <taxon>Dothideomycetes</taxon>
        <taxon>Dothideomycetidae</taxon>
        <taxon>Myriangiales</taxon>
        <taxon>Elsinoaceae</taxon>
        <taxon>Elsinoe</taxon>
    </lineage>
</organism>
<keyword evidence="2" id="KW-0132">Cell division</keyword>
<gene>
    <name evidence="8" type="ORF">B9Z65_4387</name>
</gene>
<evidence type="ECO:0000256" key="2">
    <source>
        <dbReference type="ARBA" id="ARBA00022618"/>
    </source>
</evidence>
<dbReference type="Gene3D" id="1.10.10.10">
    <property type="entry name" value="Winged helix-like DNA-binding domain superfamily/Winged helix DNA-binding domain"/>
    <property type="match status" value="1"/>
</dbReference>
<evidence type="ECO:0000256" key="3">
    <source>
        <dbReference type="ARBA" id="ARBA00022776"/>
    </source>
</evidence>
<dbReference type="Gene3D" id="3.30.230.130">
    <property type="entry name" value="Cullin, Chain C, Domain 2"/>
    <property type="match status" value="1"/>
</dbReference>
<dbReference type="GO" id="GO:0031625">
    <property type="term" value="F:ubiquitin protein ligase binding"/>
    <property type="evidence" value="ECO:0007669"/>
    <property type="project" value="InterPro"/>
</dbReference>
<feature type="domain" description="Cullin family profile" evidence="7">
    <location>
        <begin position="499"/>
        <end position="785"/>
    </location>
</feature>
<dbReference type="PANTHER" id="PTHR45957">
    <property type="entry name" value="ANAPHASE-PROMOTING COMPLEX SUBUNIT 2"/>
    <property type="match status" value="1"/>
</dbReference>
<dbReference type="Pfam" id="PF26557">
    <property type="entry name" value="Cullin_AB"/>
    <property type="match status" value="1"/>
</dbReference>
<dbReference type="Pfam" id="PF08672">
    <property type="entry name" value="ANAPC2"/>
    <property type="match status" value="1"/>
</dbReference>
<dbReference type="PROSITE" id="PS50069">
    <property type="entry name" value="CULLIN_2"/>
    <property type="match status" value="1"/>
</dbReference>
<evidence type="ECO:0000259" key="7">
    <source>
        <dbReference type="PROSITE" id="PS50069"/>
    </source>
</evidence>
<dbReference type="AlphaFoldDB" id="A0A2P7Z2P4"/>
<sequence length="903" mass="101915">MISIAASPNGLQAFHHVFPETNRAPRSPQVTPYIGAPASPQPTQDFFNDAHDAFDCFTNWLAISNQLKNIPPRLDESLDFLIDEDAALPRPRKIVEWFTHEIREHATTRVIPTMLEIWSRRIIPNMVHSIIREAAESLRREFDLVAQPLRQWLSINRGQDTRTEVMHQLYQIAKDTFLSTVIEHLPHAKVEAVIGFALHQTLREMTTSKGASETYPILADIESLARLPDRTASANYSAIRPIDSQLARLGQRGFARVVQAVLLDKVQQYDMRVDWSGNTSRSKQLRSWVEVELYPAVRRCLNALTSDVTVPGQSLESYQKMAINILGQSRLPYMLDYIQRWPNSTGAILELKEYGDASRENKDAVRAALVSQMETRLLHAGATTAELLGIYVKLIHVCFTLSPQGILLDRVASPLRSLLRERPDTVKVIASSFLAELDENDALLATTANGDEVCPSITYEVQRSESLLAAPKPPLDWADMTWQPDPIDAGPDHRLTRHNDVVHFTLSLFERDAFIKEIESILGERLLRSEDETLAIETRLVDMLKNRLGDDRMQAADVMLRDMRDSVRIGTHISSVRSKVPRAEDVYEAIPEEGIGFGDLVNEMRILIPANQLLKARFAEVFKEAAVARSNGTTSLLFRNPDFSAARTHQAGAKQGENTAFEAKVLSAFFWPKLRDDAFKVPEGVRKRQEDFEREFKAVKRQRRLEWLTALGRSTVEVELKDRTVKVDGVKTWVAAVIDAFQTAGGDDGMEVDDEEKVVRKSVEELEEELQMDEVLVRNALSFWIGQRVLKEVEIDVFEVLETLPAEGEEEKTTTSAPQREDNVSALKSKTAVLEENKQLYEMFIFGMLTNGGSMDPMRIAMMLNIAMPNGFGYGNDEVLWLLQGMEADGKVKKKGDAWAIKK</sequence>
<dbReference type="SMART" id="SM01013">
    <property type="entry name" value="APC2"/>
    <property type="match status" value="1"/>
</dbReference>
<keyword evidence="4" id="KW-0833">Ubl conjugation pathway</keyword>
<dbReference type="GO" id="GO:0051301">
    <property type="term" value="P:cell division"/>
    <property type="evidence" value="ECO:0007669"/>
    <property type="project" value="UniProtKB-KW"/>
</dbReference>
<evidence type="ECO:0000313" key="9">
    <source>
        <dbReference type="Proteomes" id="UP000243723"/>
    </source>
</evidence>
<accession>A0A2P7Z2P4</accession>
<dbReference type="InterPro" id="IPR014786">
    <property type="entry name" value="ANAPC2_C"/>
</dbReference>
<evidence type="ECO:0000256" key="1">
    <source>
        <dbReference type="ARBA" id="ARBA00016068"/>
    </source>
</evidence>
<dbReference type="InterPro" id="IPR036317">
    <property type="entry name" value="Cullin_homology_sf"/>
</dbReference>